<dbReference type="PANTHER" id="PTHR46250:SF15">
    <property type="entry name" value="OS01G0523800 PROTEIN"/>
    <property type="match status" value="1"/>
</dbReference>
<evidence type="ECO:0000256" key="1">
    <source>
        <dbReference type="SAM" id="MobiDB-lite"/>
    </source>
</evidence>
<evidence type="ECO:0000313" key="4">
    <source>
        <dbReference type="Proteomes" id="UP000035740"/>
    </source>
</evidence>
<feature type="region of interest" description="Disordered" evidence="1">
    <location>
        <begin position="1"/>
        <end position="22"/>
    </location>
</feature>
<dbReference type="AlphaFoldDB" id="A0A0J8B1C1"/>
<dbReference type="OrthoDB" id="618098at2759"/>
<evidence type="ECO:0000259" key="2">
    <source>
        <dbReference type="Pfam" id="PF12776"/>
    </source>
</evidence>
<name>A0A0J8B1C1_BETVV</name>
<accession>A0A0J8B1C1</accession>
<dbReference type="Proteomes" id="UP000035740">
    <property type="component" value="Unassembled WGS sequence"/>
</dbReference>
<dbReference type="InterPro" id="IPR024752">
    <property type="entry name" value="Myb/SANT-like_dom"/>
</dbReference>
<feature type="domain" description="Myb/SANT-like" evidence="2">
    <location>
        <begin position="27"/>
        <end position="117"/>
    </location>
</feature>
<protein>
    <recommendedName>
        <fullName evidence="2">Myb/SANT-like domain-containing protein</fullName>
    </recommendedName>
</protein>
<proteinExistence type="predicted"/>
<gene>
    <name evidence="3" type="ORF">BVRB_015120</name>
</gene>
<sequence length="125" mass="14520">MKSDTISQASEEGSSRGRGKNKRIIHEDNVLIKSLHELVSDPRWKSESGFKSGYMNKLEQMMKRELLDCGLRAYPHIELRIKHWSEKYSALAEMLSLSGFAWDAENKMLQVEKKVFDEWAKVCEL</sequence>
<dbReference type="OMA" id="ELRIKHW"/>
<dbReference type="EMBL" id="KQ090831">
    <property type="protein sequence ID" value="KMS94809.1"/>
    <property type="molecule type" value="Genomic_DNA"/>
</dbReference>
<organism evidence="3 4">
    <name type="scientific">Beta vulgaris subsp. vulgaris</name>
    <name type="common">Beet</name>
    <dbReference type="NCBI Taxonomy" id="3555"/>
    <lineage>
        <taxon>Eukaryota</taxon>
        <taxon>Viridiplantae</taxon>
        <taxon>Streptophyta</taxon>
        <taxon>Embryophyta</taxon>
        <taxon>Tracheophyta</taxon>
        <taxon>Spermatophyta</taxon>
        <taxon>Magnoliopsida</taxon>
        <taxon>eudicotyledons</taxon>
        <taxon>Gunneridae</taxon>
        <taxon>Pentapetalae</taxon>
        <taxon>Caryophyllales</taxon>
        <taxon>Chenopodiaceae</taxon>
        <taxon>Betoideae</taxon>
        <taxon>Beta</taxon>
    </lineage>
</organism>
<feature type="compositionally biased region" description="Polar residues" evidence="1">
    <location>
        <begin position="1"/>
        <end position="12"/>
    </location>
</feature>
<dbReference type="PANTHER" id="PTHR46250">
    <property type="entry name" value="MYB/SANT-LIKE DNA-BINDING DOMAIN PROTEIN-RELATED"/>
    <property type="match status" value="1"/>
</dbReference>
<dbReference type="Gramene" id="KMS94809">
    <property type="protein sequence ID" value="KMS94809"/>
    <property type="gene ID" value="BVRB_015120"/>
</dbReference>
<evidence type="ECO:0000313" key="3">
    <source>
        <dbReference type="EMBL" id="KMS94809.1"/>
    </source>
</evidence>
<keyword evidence="4" id="KW-1185">Reference proteome</keyword>
<reference evidence="3 4" key="1">
    <citation type="journal article" date="2014" name="Nature">
        <title>The genome of the recently domesticated crop plant sugar beet (Beta vulgaris).</title>
        <authorList>
            <person name="Dohm J.C."/>
            <person name="Minoche A.E."/>
            <person name="Holtgrawe D."/>
            <person name="Capella-Gutierrez S."/>
            <person name="Zakrzewski F."/>
            <person name="Tafer H."/>
            <person name="Rupp O."/>
            <person name="Sorensen T.R."/>
            <person name="Stracke R."/>
            <person name="Reinhardt R."/>
            <person name="Goesmann A."/>
            <person name="Kraft T."/>
            <person name="Schulz B."/>
            <person name="Stadler P.F."/>
            <person name="Schmidt T."/>
            <person name="Gabaldon T."/>
            <person name="Lehrach H."/>
            <person name="Weisshaar B."/>
            <person name="Himmelbauer H."/>
        </authorList>
    </citation>
    <scope>NUCLEOTIDE SEQUENCE [LARGE SCALE GENOMIC DNA]</scope>
    <source>
        <tissue evidence="3">Taproot</tissue>
    </source>
</reference>
<dbReference type="Pfam" id="PF12776">
    <property type="entry name" value="Myb_DNA-bind_3"/>
    <property type="match status" value="1"/>
</dbReference>